<dbReference type="OrthoDB" id="59661at2759"/>
<keyword evidence="2" id="KW-1185">Reference proteome</keyword>
<name>A0A7J0HC78_9ERIC</name>
<dbReference type="PANTHER" id="PTHR33984:SF2">
    <property type="entry name" value="OS02G0717600 PROTEIN"/>
    <property type="match status" value="1"/>
</dbReference>
<evidence type="ECO:0000313" key="1">
    <source>
        <dbReference type="EMBL" id="GFZ20658.1"/>
    </source>
</evidence>
<organism evidence="1 2">
    <name type="scientific">Actinidia rufa</name>
    <dbReference type="NCBI Taxonomy" id="165716"/>
    <lineage>
        <taxon>Eukaryota</taxon>
        <taxon>Viridiplantae</taxon>
        <taxon>Streptophyta</taxon>
        <taxon>Embryophyta</taxon>
        <taxon>Tracheophyta</taxon>
        <taxon>Spermatophyta</taxon>
        <taxon>Magnoliopsida</taxon>
        <taxon>eudicotyledons</taxon>
        <taxon>Gunneridae</taxon>
        <taxon>Pentapetalae</taxon>
        <taxon>asterids</taxon>
        <taxon>Ericales</taxon>
        <taxon>Actinidiaceae</taxon>
        <taxon>Actinidia</taxon>
    </lineage>
</organism>
<accession>A0A7J0HC78</accession>
<dbReference type="PANTHER" id="PTHR33984">
    <property type="entry name" value="OS02G0717600 PROTEIN"/>
    <property type="match status" value="1"/>
</dbReference>
<gene>
    <name evidence="1" type="ORF">Acr_28g0013630</name>
</gene>
<dbReference type="EMBL" id="BJWL01000028">
    <property type="protein sequence ID" value="GFZ20658.1"/>
    <property type="molecule type" value="Genomic_DNA"/>
</dbReference>
<protein>
    <submittedName>
        <fullName evidence="1">Uncharacterized protein</fullName>
    </submittedName>
</protein>
<evidence type="ECO:0000313" key="2">
    <source>
        <dbReference type="Proteomes" id="UP000585474"/>
    </source>
</evidence>
<sequence>MERSNSSEASPTVLSIECLRGSSTGDEWTGDMLQTGDIVEDLRIGTSFGSVSAPFKGGKSGVQKILHSAYKAKQTSIVVRVRRGTDEFAELQACIVPNESAGRKQYMLRSIGDPNYAVGFFDRTEAGCLDLQGNERISLFGWPLWLTYII</sequence>
<reference evidence="1 2" key="1">
    <citation type="submission" date="2019-07" db="EMBL/GenBank/DDBJ databases">
        <title>De Novo Assembly of kiwifruit Actinidia rufa.</title>
        <authorList>
            <person name="Sugita-Konishi S."/>
            <person name="Sato K."/>
            <person name="Mori E."/>
            <person name="Abe Y."/>
            <person name="Kisaki G."/>
            <person name="Hamano K."/>
            <person name="Suezawa K."/>
            <person name="Otani M."/>
            <person name="Fukuda T."/>
            <person name="Manabe T."/>
            <person name="Gomi K."/>
            <person name="Tabuchi M."/>
            <person name="Akimitsu K."/>
            <person name="Kataoka I."/>
        </authorList>
    </citation>
    <scope>NUCLEOTIDE SEQUENCE [LARGE SCALE GENOMIC DNA]</scope>
    <source>
        <strain evidence="2">cv. Fuchu</strain>
    </source>
</reference>
<dbReference type="AlphaFoldDB" id="A0A7J0HC78"/>
<comment type="caution">
    <text evidence="1">The sequence shown here is derived from an EMBL/GenBank/DDBJ whole genome shotgun (WGS) entry which is preliminary data.</text>
</comment>
<proteinExistence type="predicted"/>
<dbReference type="Proteomes" id="UP000585474">
    <property type="component" value="Unassembled WGS sequence"/>
</dbReference>